<keyword evidence="2" id="KW-1185">Reference proteome</keyword>
<gene>
    <name evidence="1" type="ORF">LY79DRAFT_551424</name>
</gene>
<dbReference type="GeneID" id="85441886"/>
<sequence length="57" mass="5652">MACGLPCNSPIPCHAMPSQCQVPVPLPSLKCKALALVMTDGVGAGAALGTQLCTLGD</sequence>
<comment type="caution">
    <text evidence="1">The sequence shown here is derived from an EMBL/GenBank/DDBJ whole genome shotgun (WGS) entry which is preliminary data.</text>
</comment>
<protein>
    <submittedName>
        <fullName evidence="1">Uncharacterized protein</fullName>
    </submittedName>
</protein>
<proteinExistence type="predicted"/>
<dbReference type="RefSeq" id="XP_060414908.1">
    <property type="nucleotide sequence ID" value="XM_060557646.1"/>
</dbReference>
<evidence type="ECO:0000313" key="1">
    <source>
        <dbReference type="EMBL" id="KAK1593622.1"/>
    </source>
</evidence>
<evidence type="ECO:0000313" key="2">
    <source>
        <dbReference type="Proteomes" id="UP001230504"/>
    </source>
</evidence>
<dbReference type="AlphaFoldDB" id="A0AAD8Q1K4"/>
<reference evidence="1" key="1">
    <citation type="submission" date="2021-06" db="EMBL/GenBank/DDBJ databases">
        <title>Comparative genomics, transcriptomics and evolutionary studies reveal genomic signatures of adaptation to plant cell wall in hemibiotrophic fungi.</title>
        <authorList>
            <consortium name="DOE Joint Genome Institute"/>
            <person name="Baroncelli R."/>
            <person name="Diaz J.F."/>
            <person name="Benocci T."/>
            <person name="Peng M."/>
            <person name="Battaglia E."/>
            <person name="Haridas S."/>
            <person name="Andreopoulos W."/>
            <person name="Labutti K."/>
            <person name="Pangilinan J."/>
            <person name="Floch G.L."/>
            <person name="Makela M.R."/>
            <person name="Henrissat B."/>
            <person name="Grigoriev I.V."/>
            <person name="Crouch J.A."/>
            <person name="De Vries R.P."/>
            <person name="Sukno S.A."/>
            <person name="Thon M.R."/>
        </authorList>
    </citation>
    <scope>NUCLEOTIDE SEQUENCE</scope>
    <source>
        <strain evidence="1">CBS 125086</strain>
    </source>
</reference>
<dbReference type="EMBL" id="JAHLJV010000024">
    <property type="protein sequence ID" value="KAK1593622.1"/>
    <property type="molecule type" value="Genomic_DNA"/>
</dbReference>
<name>A0AAD8Q1K4_9PEZI</name>
<dbReference type="Proteomes" id="UP001230504">
    <property type="component" value="Unassembled WGS sequence"/>
</dbReference>
<organism evidence="1 2">
    <name type="scientific">Colletotrichum navitas</name>
    <dbReference type="NCBI Taxonomy" id="681940"/>
    <lineage>
        <taxon>Eukaryota</taxon>
        <taxon>Fungi</taxon>
        <taxon>Dikarya</taxon>
        <taxon>Ascomycota</taxon>
        <taxon>Pezizomycotina</taxon>
        <taxon>Sordariomycetes</taxon>
        <taxon>Hypocreomycetidae</taxon>
        <taxon>Glomerellales</taxon>
        <taxon>Glomerellaceae</taxon>
        <taxon>Colletotrichum</taxon>
        <taxon>Colletotrichum graminicola species complex</taxon>
    </lineage>
</organism>
<accession>A0AAD8Q1K4</accession>